<proteinExistence type="predicted"/>
<sequence length="108" mass="13066">MKNSHKFAWTWTVKKEYVDEYVKMHLNPWPEVLEEHRKAGIKNYSIFQNGNQFFYCFECDDVNAAFDYIAKSEFCNKWNAITSKMVEGSFDFNREEPIKPLREIFYLE</sequence>
<dbReference type="EMBL" id="CP002739">
    <property type="protein sequence ID" value="AEF18095.1"/>
    <property type="molecule type" value="Genomic_DNA"/>
</dbReference>
<dbReference type="HOGENOM" id="CLU_100689_2_0_9"/>
<dbReference type="eggNOG" id="COG3254">
    <property type="taxonomic scope" value="Bacteria"/>
</dbReference>
<evidence type="ECO:0000313" key="2">
    <source>
        <dbReference type="Proteomes" id="UP000007239"/>
    </source>
</evidence>
<dbReference type="Gene3D" id="3.30.70.100">
    <property type="match status" value="1"/>
</dbReference>
<reference evidence="1" key="1">
    <citation type="submission" date="2011-05" db="EMBL/GenBank/DDBJ databases">
        <title>Complete sequence of Thermoanaerobacterium xylanolyticum LX-11.</title>
        <authorList>
            <consortium name="US DOE Joint Genome Institute"/>
            <person name="Lucas S."/>
            <person name="Han J."/>
            <person name="Lapidus A."/>
            <person name="Cheng J.-F."/>
            <person name="Goodwin L."/>
            <person name="Pitluck S."/>
            <person name="Peters L."/>
            <person name="Mikhailova N."/>
            <person name="Lu M."/>
            <person name="Han C."/>
            <person name="Tapia R."/>
            <person name="Land M."/>
            <person name="Hauser L."/>
            <person name="Kyrpides N."/>
            <person name="Ivanova N."/>
            <person name="Pagani I."/>
            <person name="Hemme C."/>
            <person name="Woyke T."/>
        </authorList>
    </citation>
    <scope>NUCLEOTIDE SEQUENCE</scope>
    <source>
        <strain evidence="1">LX-11</strain>
    </source>
</reference>
<name>F6BKE8_THEXL</name>
<dbReference type="InterPro" id="IPR011008">
    <property type="entry name" value="Dimeric_a/b-barrel"/>
</dbReference>
<evidence type="ECO:0008006" key="3">
    <source>
        <dbReference type="Google" id="ProtNLM"/>
    </source>
</evidence>
<dbReference type="SUPFAM" id="SSF54909">
    <property type="entry name" value="Dimeric alpha+beta barrel"/>
    <property type="match status" value="1"/>
</dbReference>
<evidence type="ECO:0000313" key="1">
    <source>
        <dbReference type="EMBL" id="AEF18095.1"/>
    </source>
</evidence>
<dbReference type="KEGG" id="txy:Thexy_2085"/>
<organism evidence="1 2">
    <name type="scientific">Thermoanaerobacterium xylanolyticum (strain ATCC 49914 / DSM 7097 / LX-11)</name>
    <dbReference type="NCBI Taxonomy" id="858215"/>
    <lineage>
        <taxon>Bacteria</taxon>
        <taxon>Bacillati</taxon>
        <taxon>Bacillota</taxon>
        <taxon>Clostridia</taxon>
        <taxon>Thermoanaerobacterales</taxon>
        <taxon>Thermoanaerobacteraceae</taxon>
        <taxon>Thermoanaerobacterium</taxon>
    </lineage>
</organism>
<dbReference type="PANTHER" id="PTHR34389">
    <property type="entry name" value="L-RHAMNOSE MUTAROTASE"/>
    <property type="match status" value="1"/>
</dbReference>
<dbReference type="GO" id="GO:0016857">
    <property type="term" value="F:racemase and epimerase activity, acting on carbohydrates and derivatives"/>
    <property type="evidence" value="ECO:0007669"/>
    <property type="project" value="InterPro"/>
</dbReference>
<dbReference type="STRING" id="858215.Thexy_2085"/>
<accession>F6BKE8</accession>
<dbReference type="RefSeq" id="WP_013788825.1">
    <property type="nucleotide sequence ID" value="NC_015555.1"/>
</dbReference>
<dbReference type="Pfam" id="PF05336">
    <property type="entry name" value="rhaM"/>
    <property type="match status" value="1"/>
</dbReference>
<dbReference type="InterPro" id="IPR008000">
    <property type="entry name" value="Rham/fucose_mutarotase"/>
</dbReference>
<gene>
    <name evidence="1" type="ordered locus">Thexy_2085</name>
</gene>
<dbReference type="PANTHER" id="PTHR34389:SF2">
    <property type="entry name" value="L-RHAMNOSE MUTAROTASE"/>
    <property type="match status" value="1"/>
</dbReference>
<dbReference type="AlphaFoldDB" id="F6BKE8"/>
<dbReference type="Proteomes" id="UP000007239">
    <property type="component" value="Chromosome"/>
</dbReference>
<keyword evidence="2" id="KW-1185">Reference proteome</keyword>
<protein>
    <recommendedName>
        <fullName evidence="3">L-rhamnose mutarotase</fullName>
    </recommendedName>
</protein>